<keyword evidence="2" id="KW-0732">Signal</keyword>
<dbReference type="PANTHER" id="PTHR36848">
    <property type="entry name" value="DNA-BINDING PROTEIN (PUTATIVE SECRETED PROTEIN)-RELATED"/>
    <property type="match status" value="1"/>
</dbReference>
<evidence type="ECO:0000313" key="4">
    <source>
        <dbReference type="EMBL" id="PPK88422.1"/>
    </source>
</evidence>
<dbReference type="NCBIfam" id="NF045579">
    <property type="entry name" value="rhamnoside_JR"/>
    <property type="match status" value="1"/>
</dbReference>
<accession>A0A2S6IAC0</accession>
<feature type="chain" id="PRO_5015425226" evidence="2">
    <location>
        <begin position="23"/>
        <end position="894"/>
    </location>
</feature>
<proteinExistence type="predicted"/>
<feature type="signal peptide" evidence="2">
    <location>
        <begin position="1"/>
        <end position="22"/>
    </location>
</feature>
<protein>
    <submittedName>
        <fullName evidence="4">Alpha-L-rhamnosidase-like protein</fullName>
    </submittedName>
</protein>
<keyword evidence="1" id="KW-0378">Hydrolase</keyword>
<dbReference type="RefSeq" id="WP_170067600.1">
    <property type="nucleotide sequence ID" value="NZ_PTJC01000005.1"/>
</dbReference>
<reference evidence="4 5" key="1">
    <citation type="submission" date="2018-02" db="EMBL/GenBank/DDBJ databases">
        <title>Genomic Encyclopedia of Archaeal and Bacterial Type Strains, Phase II (KMG-II): from individual species to whole genera.</title>
        <authorList>
            <person name="Goeker M."/>
        </authorList>
    </citation>
    <scope>NUCLEOTIDE SEQUENCE [LARGE SCALE GENOMIC DNA]</scope>
    <source>
        <strain evidence="4 5">DSM 29526</strain>
    </source>
</reference>
<sequence length="894" mass="99321">MNYRHWPLIVLLLLLFGSLAGAQVTERTARPWTYWWWMGSAVNKQDITRQLEQFAASGLGGVHIIPIYGAKGYEDQFLDFLSEPWMEMAAYTITEADRLGMGVDLSLGTGWPFGGPWVDASHAARSLTVDTFSLTAGSAFLPDPERLADQLQLQDVEAVFVTDGRRQYNLSPFLGGGRDAWAVPAGDWRAVVFGVRPTGQRVKRAAPGGEGLVVDYFDRGAVDEYLAHFDSVFSQSANPPEVRAIYHDSYEVYGAQWTEAFASAFRRQHGYDVRASLPLLADTYHRDRGLLLHDIRATISELLYESFARPWTRYGERAGWLTRYQAHGSPGNILDLYALATIPETESFGCAEFGIPGLACDPDFEPETFGRPSTLMTKFASSPAHLYGKPLVSSETGTWLGNHFRVSLRQVKPHLDQLFVGGVNHVFFHGSTYSPAEAGYPGWLFYASTNFGPTAHFSDELPLLNDYIERCQSALQAARPDNDVLLYFPIHDRWSSSDEDILLQLDVHHSEDWFGATPFGQTAEELLEAGYAFDYVSDRQLASLRTDATGGVSLDGRASYRAVVVPATTYLPEATLNVLHQLKRGGVEVIFLDRLPAAYPGLGADRRIPADKLRGLTAVADVAPALAEAGVRPESVKKLGLDYIRKRTDTGGLYFLTNLSDRFDRGYVTLSGDYRSIVLTDPLTGASVSIATRDSFFLELPPGKSVLVETSTNEAAAPARDFLRVSDTLAIEGPWTVTFDDTTGLQVRERYTPERLTSWTDWDEDLAFFTGKATYRTDFTLDAAALGAAGYRLTFDGVHESAEVILNGEPVGTVWAFPNELDLPANLLREANQLTIVVQNLSANYMRRYDREHPEWKNFYDINFVDITYRPFDAGAWPPALSGLTGRVRLLTRE</sequence>
<dbReference type="SUPFAM" id="SSF49785">
    <property type="entry name" value="Galactose-binding domain-like"/>
    <property type="match status" value="1"/>
</dbReference>
<dbReference type="Proteomes" id="UP000237662">
    <property type="component" value="Unassembled WGS sequence"/>
</dbReference>
<dbReference type="GO" id="GO:0004553">
    <property type="term" value="F:hydrolase activity, hydrolyzing O-glycosyl compounds"/>
    <property type="evidence" value="ECO:0007669"/>
    <property type="project" value="UniProtKB-ARBA"/>
</dbReference>
<evidence type="ECO:0000259" key="3">
    <source>
        <dbReference type="Pfam" id="PF22666"/>
    </source>
</evidence>
<organism evidence="4 5">
    <name type="scientific">Neolewinella xylanilytica</name>
    <dbReference type="NCBI Taxonomy" id="1514080"/>
    <lineage>
        <taxon>Bacteria</taxon>
        <taxon>Pseudomonadati</taxon>
        <taxon>Bacteroidota</taxon>
        <taxon>Saprospiria</taxon>
        <taxon>Saprospirales</taxon>
        <taxon>Lewinellaceae</taxon>
        <taxon>Neolewinella</taxon>
    </lineage>
</organism>
<dbReference type="InterPro" id="IPR053161">
    <property type="entry name" value="Ulvan_degrading_GH"/>
</dbReference>
<comment type="caution">
    <text evidence="4">The sequence shown here is derived from an EMBL/GenBank/DDBJ whole genome shotgun (WGS) entry which is preliminary data.</text>
</comment>
<feature type="domain" description="Beta-mannosidase-like galactose-binding" evidence="3">
    <location>
        <begin position="772"/>
        <end position="858"/>
    </location>
</feature>
<gene>
    <name evidence="4" type="ORF">CLV84_1389</name>
</gene>
<evidence type="ECO:0000256" key="1">
    <source>
        <dbReference type="ARBA" id="ARBA00022801"/>
    </source>
</evidence>
<dbReference type="Gene3D" id="2.60.120.260">
    <property type="entry name" value="Galactose-binding domain-like"/>
    <property type="match status" value="1"/>
</dbReference>
<dbReference type="PANTHER" id="PTHR36848:SF2">
    <property type="entry name" value="SECRETED PROTEIN"/>
    <property type="match status" value="1"/>
</dbReference>
<dbReference type="AlphaFoldDB" id="A0A2S6IAC0"/>
<dbReference type="Pfam" id="PF17132">
    <property type="entry name" value="Glyco_hydro_106"/>
    <property type="match status" value="2"/>
</dbReference>
<dbReference type="Pfam" id="PF22666">
    <property type="entry name" value="Glyco_hydro_2_N2"/>
    <property type="match status" value="1"/>
</dbReference>
<name>A0A2S6IAC0_9BACT</name>
<dbReference type="EMBL" id="PTJC01000005">
    <property type="protein sequence ID" value="PPK88422.1"/>
    <property type="molecule type" value="Genomic_DNA"/>
</dbReference>
<keyword evidence="5" id="KW-1185">Reference proteome</keyword>
<evidence type="ECO:0000313" key="5">
    <source>
        <dbReference type="Proteomes" id="UP000237662"/>
    </source>
</evidence>
<dbReference type="InterPro" id="IPR008979">
    <property type="entry name" value="Galactose-bd-like_sf"/>
</dbReference>
<dbReference type="InterPro" id="IPR054593">
    <property type="entry name" value="Beta-mannosidase-like_N2"/>
</dbReference>
<evidence type="ECO:0000256" key="2">
    <source>
        <dbReference type="SAM" id="SignalP"/>
    </source>
</evidence>